<comment type="caution">
    <text evidence="17">The sequence shown here is derived from an EMBL/GenBank/DDBJ whole genome shotgun (WGS) entry which is preliminary data.</text>
</comment>
<feature type="domain" description="FAD-binding FR-type" evidence="16">
    <location>
        <begin position="248"/>
        <end position="353"/>
    </location>
</feature>
<protein>
    <recommendedName>
        <fullName evidence="14">ferric-chelate reductase (NADH)</fullName>
        <ecNumber evidence="14">1.16.1.7</ecNumber>
    </recommendedName>
</protein>
<accession>A0A7J7MSJ8</accession>
<dbReference type="GO" id="GO:0006811">
    <property type="term" value="P:monoatomic ion transport"/>
    <property type="evidence" value="ECO:0007669"/>
    <property type="project" value="UniProtKB-KW"/>
</dbReference>
<proteinExistence type="inferred from homology"/>
<evidence type="ECO:0000256" key="11">
    <source>
        <dbReference type="ARBA" id="ARBA00023065"/>
    </source>
</evidence>
<keyword evidence="10" id="KW-0408">Iron</keyword>
<evidence type="ECO:0000256" key="2">
    <source>
        <dbReference type="ARBA" id="ARBA00006278"/>
    </source>
</evidence>
<dbReference type="SFLD" id="SFLDS00052">
    <property type="entry name" value="Ferric_Reductase_Domain"/>
    <property type="match status" value="1"/>
</dbReference>
<evidence type="ECO:0000256" key="15">
    <source>
        <dbReference type="SAM" id="Phobius"/>
    </source>
</evidence>
<evidence type="ECO:0000256" key="10">
    <source>
        <dbReference type="ARBA" id="ARBA00023004"/>
    </source>
</evidence>
<dbReference type="EMBL" id="JACGCM010001272">
    <property type="protein sequence ID" value="KAF6157668.1"/>
    <property type="molecule type" value="Genomic_DNA"/>
</dbReference>
<comment type="subcellular location">
    <subcellularLocation>
        <location evidence="1">Membrane</location>
        <topology evidence="1">Multi-pass membrane protein</topology>
    </subcellularLocation>
</comment>
<keyword evidence="12 15" id="KW-0472">Membrane</keyword>
<reference evidence="17 18" key="1">
    <citation type="journal article" date="2020" name="IScience">
        <title>Genome Sequencing of the Endangered Kingdonia uniflora (Circaeasteraceae, Ranunculales) Reveals Potential Mechanisms of Evolutionary Specialization.</title>
        <authorList>
            <person name="Sun Y."/>
            <person name="Deng T."/>
            <person name="Zhang A."/>
            <person name="Moore M.J."/>
            <person name="Landis J.B."/>
            <person name="Lin N."/>
            <person name="Zhang H."/>
            <person name="Zhang X."/>
            <person name="Huang J."/>
            <person name="Zhang X."/>
            <person name="Sun H."/>
            <person name="Wang H."/>
        </authorList>
    </citation>
    <scope>NUCLEOTIDE SEQUENCE [LARGE SCALE GENOMIC DNA]</scope>
    <source>
        <strain evidence="17">TB1705</strain>
        <tissue evidence="17">Leaf</tissue>
    </source>
</reference>
<keyword evidence="4" id="KW-0285">Flavoprotein</keyword>
<sequence>MAALSSLYLHLGKKFPNNFTQSSRGNSYLSAWKLPVLVRGPLGIVSGTELVFIVMFVALFIWCLATYLRVGLSEVTKQLAAEYGATVWEAKLESVGLRLGLVGNMALAYLFFPVTRASSLLPLVGLTSEGSVKYHTWLGHIVMTLFTAHGACYIVLWAAMGESSNMLKWSKTEIANVAGEITLLSGLAMWTTSFPKIRRKMFELFFYTHYLYILFLVFYVFHVGISYASIILPGFYLFLIDRFLRFLQSRQRVRLLSSRLLPCETVELNFSKNPRLSYAPTSIMFINIPSISKLQWHPFTLTSSSNLEPEKISIVIKNEGSWSQKLYQTLSAPSGVNHLDVSIEGPYGPPSIDIVRHDTLVMVSGGSGITPFISIIRELISMTTMKDVKIPQVLLISAFKNSTDLTMLDLILPITGTPSDISGLELQIEAYITRENQPNPDNKNLLRTIWFKPNTSDAPLSAILGPNSWLWLGAIISSSFVIFLILLCLITHYYINPNDLPTDKYNSSLRTLINILLICISITTVASGAVLWNKKQNDMGVAQIQNTDSIPTTSPGLWCYNADRELESLPSQSLVQGSNVHFGSRPDLKKLLPECQGTSIGVLVSGPANLRHEVATICRSGLADNLHFESISFSW</sequence>
<evidence type="ECO:0000256" key="12">
    <source>
        <dbReference type="ARBA" id="ARBA00023136"/>
    </source>
</evidence>
<evidence type="ECO:0000313" key="18">
    <source>
        <dbReference type="Proteomes" id="UP000541444"/>
    </source>
</evidence>
<evidence type="ECO:0000256" key="7">
    <source>
        <dbReference type="ARBA" id="ARBA00022827"/>
    </source>
</evidence>
<dbReference type="PRINTS" id="PR00466">
    <property type="entry name" value="GP91PHOX"/>
</dbReference>
<evidence type="ECO:0000256" key="3">
    <source>
        <dbReference type="ARBA" id="ARBA00022448"/>
    </source>
</evidence>
<dbReference type="InterPro" id="IPR039261">
    <property type="entry name" value="FNR_nucleotide-bd"/>
</dbReference>
<feature type="transmembrane region" description="Helical" evidence="15">
    <location>
        <begin position="469"/>
        <end position="495"/>
    </location>
</feature>
<dbReference type="PANTHER" id="PTHR11972:SF41">
    <property type="entry name" value="FERRIC REDUCTION OXIDASE 2"/>
    <property type="match status" value="1"/>
</dbReference>
<dbReference type="Pfam" id="PF08030">
    <property type="entry name" value="NAD_binding_6"/>
    <property type="match status" value="1"/>
</dbReference>
<dbReference type="PROSITE" id="PS51384">
    <property type="entry name" value="FAD_FR"/>
    <property type="match status" value="1"/>
</dbReference>
<dbReference type="CDD" id="cd06186">
    <property type="entry name" value="NOX_Duox_like_FAD_NADP"/>
    <property type="match status" value="1"/>
</dbReference>
<keyword evidence="18" id="KW-1185">Reference proteome</keyword>
<dbReference type="EC" id="1.16.1.7" evidence="14"/>
<dbReference type="Pfam" id="PF08022">
    <property type="entry name" value="FAD_binding_8"/>
    <property type="match status" value="1"/>
</dbReference>
<gene>
    <name evidence="17" type="ORF">GIB67_037241</name>
</gene>
<feature type="transmembrane region" description="Helical" evidence="15">
    <location>
        <begin position="50"/>
        <end position="68"/>
    </location>
</feature>
<name>A0A7J7MSJ8_9MAGN</name>
<evidence type="ECO:0000256" key="13">
    <source>
        <dbReference type="ARBA" id="ARBA00050970"/>
    </source>
</evidence>
<evidence type="ECO:0000256" key="8">
    <source>
        <dbReference type="ARBA" id="ARBA00022989"/>
    </source>
</evidence>
<keyword evidence="7" id="KW-0274">FAD</keyword>
<dbReference type="InterPro" id="IPR050369">
    <property type="entry name" value="RBOH/FRE"/>
</dbReference>
<dbReference type="SFLD" id="SFLDG01168">
    <property type="entry name" value="Ferric_reductase_subgroup_(FRE"/>
    <property type="match status" value="1"/>
</dbReference>
<keyword evidence="5 15" id="KW-0812">Transmembrane</keyword>
<dbReference type="PANTHER" id="PTHR11972">
    <property type="entry name" value="NADPH OXIDASE"/>
    <property type="match status" value="1"/>
</dbReference>
<dbReference type="InterPro" id="IPR013121">
    <property type="entry name" value="Fe_red_NAD-bd_6"/>
</dbReference>
<feature type="transmembrane region" description="Helical" evidence="15">
    <location>
        <begin position="95"/>
        <end position="114"/>
    </location>
</feature>
<evidence type="ECO:0000256" key="6">
    <source>
        <dbReference type="ARBA" id="ARBA00022723"/>
    </source>
</evidence>
<keyword evidence="6" id="KW-0479">Metal-binding</keyword>
<dbReference type="AlphaFoldDB" id="A0A7J7MSJ8"/>
<comment type="catalytic activity">
    <reaction evidence="13">
        <text>2 a Fe(II)-siderophore + NAD(+) + H(+) = 2 a Fe(III)-siderophore + NADH</text>
        <dbReference type="Rhea" id="RHEA:15061"/>
        <dbReference type="Rhea" id="RHEA-COMP:11342"/>
        <dbReference type="Rhea" id="RHEA-COMP:11344"/>
        <dbReference type="ChEBI" id="CHEBI:15378"/>
        <dbReference type="ChEBI" id="CHEBI:29033"/>
        <dbReference type="ChEBI" id="CHEBI:29034"/>
        <dbReference type="ChEBI" id="CHEBI:57540"/>
        <dbReference type="ChEBI" id="CHEBI:57945"/>
        <dbReference type="EC" id="1.16.1.7"/>
    </reaction>
</comment>
<dbReference type="InterPro" id="IPR013130">
    <property type="entry name" value="Fe3_Rdtase_TM_dom"/>
</dbReference>
<evidence type="ECO:0000256" key="1">
    <source>
        <dbReference type="ARBA" id="ARBA00004141"/>
    </source>
</evidence>
<comment type="similarity">
    <text evidence="2">Belongs to the ferric reductase (FRE) family.</text>
</comment>
<dbReference type="InterPro" id="IPR000778">
    <property type="entry name" value="Cyt_b245_heavy_chain"/>
</dbReference>
<keyword evidence="8 15" id="KW-1133">Transmembrane helix</keyword>
<evidence type="ECO:0000313" key="17">
    <source>
        <dbReference type="EMBL" id="KAF6157668.1"/>
    </source>
</evidence>
<dbReference type="FunFam" id="3.40.50.80:FF:000039">
    <property type="entry name" value="Ferric reduction oxidase 3"/>
    <property type="match status" value="1"/>
</dbReference>
<feature type="transmembrane region" description="Helical" evidence="15">
    <location>
        <begin position="515"/>
        <end position="532"/>
    </location>
</feature>
<evidence type="ECO:0000256" key="5">
    <source>
        <dbReference type="ARBA" id="ARBA00022692"/>
    </source>
</evidence>
<keyword evidence="3" id="KW-0813">Transport</keyword>
<dbReference type="InterPro" id="IPR013112">
    <property type="entry name" value="FAD-bd_8"/>
</dbReference>
<dbReference type="Pfam" id="PF01794">
    <property type="entry name" value="Ferric_reduct"/>
    <property type="match status" value="1"/>
</dbReference>
<dbReference type="InterPro" id="IPR017927">
    <property type="entry name" value="FAD-bd_FR_type"/>
</dbReference>
<dbReference type="Proteomes" id="UP000541444">
    <property type="component" value="Unassembled WGS sequence"/>
</dbReference>
<evidence type="ECO:0000256" key="14">
    <source>
        <dbReference type="ARBA" id="ARBA00066905"/>
    </source>
</evidence>
<dbReference type="Gene3D" id="3.40.50.80">
    <property type="entry name" value="Nucleotide-binding domain of ferredoxin-NADP reductase (FNR) module"/>
    <property type="match status" value="1"/>
</dbReference>
<dbReference type="OrthoDB" id="167398at2759"/>
<evidence type="ECO:0000259" key="16">
    <source>
        <dbReference type="PROSITE" id="PS51384"/>
    </source>
</evidence>
<dbReference type="GO" id="GO:0046872">
    <property type="term" value="F:metal ion binding"/>
    <property type="evidence" value="ECO:0007669"/>
    <property type="project" value="UniProtKB-KW"/>
</dbReference>
<dbReference type="SUPFAM" id="SSF52343">
    <property type="entry name" value="Ferredoxin reductase-like, C-terminal NADP-linked domain"/>
    <property type="match status" value="1"/>
</dbReference>
<keyword evidence="11" id="KW-0406">Ion transport</keyword>
<organism evidence="17 18">
    <name type="scientific">Kingdonia uniflora</name>
    <dbReference type="NCBI Taxonomy" id="39325"/>
    <lineage>
        <taxon>Eukaryota</taxon>
        <taxon>Viridiplantae</taxon>
        <taxon>Streptophyta</taxon>
        <taxon>Embryophyta</taxon>
        <taxon>Tracheophyta</taxon>
        <taxon>Spermatophyta</taxon>
        <taxon>Magnoliopsida</taxon>
        <taxon>Ranunculales</taxon>
        <taxon>Circaeasteraceae</taxon>
        <taxon>Kingdonia</taxon>
    </lineage>
</organism>
<keyword evidence="9" id="KW-0560">Oxidoreductase</keyword>
<evidence type="ECO:0000256" key="4">
    <source>
        <dbReference type="ARBA" id="ARBA00022630"/>
    </source>
</evidence>
<evidence type="ECO:0000256" key="9">
    <source>
        <dbReference type="ARBA" id="ARBA00023002"/>
    </source>
</evidence>
<feature type="transmembrane region" description="Helical" evidence="15">
    <location>
        <begin position="227"/>
        <end position="244"/>
    </location>
</feature>
<dbReference type="GO" id="GO:0140618">
    <property type="term" value="F:ferric-chelate reductase (NADH) activity"/>
    <property type="evidence" value="ECO:0007669"/>
    <property type="project" value="UniProtKB-EC"/>
</dbReference>
<feature type="transmembrane region" description="Helical" evidence="15">
    <location>
        <begin position="134"/>
        <end position="159"/>
    </location>
</feature>
<dbReference type="GO" id="GO:0005886">
    <property type="term" value="C:plasma membrane"/>
    <property type="evidence" value="ECO:0007669"/>
    <property type="project" value="TreeGrafter"/>
</dbReference>